<dbReference type="Proteomes" id="UP001596620">
    <property type="component" value="Unassembled WGS sequence"/>
</dbReference>
<dbReference type="RefSeq" id="WP_382357174.1">
    <property type="nucleotide sequence ID" value="NZ_JBHTGR010000001.1"/>
</dbReference>
<evidence type="ECO:0000256" key="1">
    <source>
        <dbReference type="SAM" id="MobiDB-lite"/>
    </source>
</evidence>
<accession>A0ABW2UPL6</accession>
<protein>
    <submittedName>
        <fullName evidence="2">YlbD family protein</fullName>
    </submittedName>
</protein>
<proteinExistence type="predicted"/>
<organism evidence="2 3">
    <name type="scientific">Lentibacillus kimchii</name>
    <dbReference type="NCBI Taxonomy" id="1542911"/>
    <lineage>
        <taxon>Bacteria</taxon>
        <taxon>Bacillati</taxon>
        <taxon>Bacillota</taxon>
        <taxon>Bacilli</taxon>
        <taxon>Bacillales</taxon>
        <taxon>Bacillaceae</taxon>
        <taxon>Lentibacillus</taxon>
    </lineage>
</organism>
<dbReference type="Pfam" id="PF14071">
    <property type="entry name" value="YlbD_coat"/>
    <property type="match status" value="1"/>
</dbReference>
<dbReference type="EMBL" id="JBHTGR010000001">
    <property type="protein sequence ID" value="MFC7745696.1"/>
    <property type="molecule type" value="Genomic_DNA"/>
</dbReference>
<evidence type="ECO:0000313" key="2">
    <source>
        <dbReference type="EMBL" id="MFC7745696.1"/>
    </source>
</evidence>
<reference evidence="3" key="1">
    <citation type="journal article" date="2019" name="Int. J. Syst. Evol. Microbiol.">
        <title>The Global Catalogue of Microorganisms (GCM) 10K type strain sequencing project: providing services to taxonomists for standard genome sequencing and annotation.</title>
        <authorList>
            <consortium name="The Broad Institute Genomics Platform"/>
            <consortium name="The Broad Institute Genome Sequencing Center for Infectious Disease"/>
            <person name="Wu L."/>
            <person name="Ma J."/>
        </authorList>
    </citation>
    <scope>NUCLEOTIDE SEQUENCE [LARGE SCALE GENOMIC DNA]</scope>
    <source>
        <strain evidence="3">JCM 30234</strain>
    </source>
</reference>
<keyword evidence="3" id="KW-1185">Reference proteome</keyword>
<dbReference type="InterPro" id="IPR025953">
    <property type="entry name" value="YlbD_coat"/>
</dbReference>
<feature type="region of interest" description="Disordered" evidence="1">
    <location>
        <begin position="103"/>
        <end position="138"/>
    </location>
</feature>
<evidence type="ECO:0000313" key="3">
    <source>
        <dbReference type="Proteomes" id="UP001596620"/>
    </source>
</evidence>
<gene>
    <name evidence="2" type="ORF">ACFQU8_00390</name>
</gene>
<comment type="caution">
    <text evidence="2">The sequence shown here is derived from an EMBL/GenBank/DDBJ whole genome shotgun (WGS) entry which is preliminary data.</text>
</comment>
<sequence length="138" mass="16072">MSNNLHPSVREFKAFLQKNPKLVKEVRKNGQSLQTYYEKWALLGEDDPFWDQFKERTDGKQSARTKQGKAEWMDKLIQMSEKVDMDKVQSQVQNLNETISTVQGLLSQFQPSENESQQQPTNNQDPSSNQNLFSIFKD</sequence>
<name>A0ABW2UPL6_9BACI</name>